<proteinExistence type="predicted"/>
<evidence type="ECO:0000256" key="1">
    <source>
        <dbReference type="SAM" id="MobiDB-lite"/>
    </source>
</evidence>
<evidence type="ECO:0000313" key="2">
    <source>
        <dbReference type="EMBL" id="MEK7953261.1"/>
    </source>
</evidence>
<protein>
    <recommendedName>
        <fullName evidence="4">Peptidase M48 domain-containing protein</fullName>
    </recommendedName>
</protein>
<evidence type="ECO:0000313" key="3">
    <source>
        <dbReference type="Proteomes" id="UP001371305"/>
    </source>
</evidence>
<gene>
    <name evidence="2" type="ORF">WKV53_22295</name>
</gene>
<dbReference type="EMBL" id="JBBUKT010000010">
    <property type="protein sequence ID" value="MEK7953261.1"/>
    <property type="molecule type" value="Genomic_DNA"/>
</dbReference>
<comment type="caution">
    <text evidence="2">The sequence shown here is derived from an EMBL/GenBank/DDBJ whole genome shotgun (WGS) entry which is preliminary data.</text>
</comment>
<dbReference type="Proteomes" id="UP001371305">
    <property type="component" value="Unassembled WGS sequence"/>
</dbReference>
<feature type="region of interest" description="Disordered" evidence="1">
    <location>
        <begin position="15"/>
        <end position="38"/>
    </location>
</feature>
<evidence type="ECO:0008006" key="4">
    <source>
        <dbReference type="Google" id="ProtNLM"/>
    </source>
</evidence>
<name>A0ABU9AZT0_9BACT</name>
<dbReference type="InterPro" id="IPR037219">
    <property type="entry name" value="Peptidase_M41-like"/>
</dbReference>
<sequence>MTLMIMMSEDGAVEDAEHCPMPSDVTTRSAPAGAPSWDSWPLFRDERQQINLTKLKQALRTQEAEEAVELLLESRDDEQELCVVAEHEVAHAVMRKICGLRATTLVATSQGGFCEGSSEPAGNTQALLVMLAGYVWEALAEGRDGNDIDLVPFRENSDIKRAWELLDEYTWLRLREHEDGKVVVMPVEDAMKVWAERAGRLIWRYRRVIRSLGQELAAAGFLSARCLARRLRNIERDIMVRRFDLDFQRPLAT</sequence>
<dbReference type="SUPFAM" id="SSF140990">
    <property type="entry name" value="FtsH protease domain-like"/>
    <property type="match status" value="1"/>
</dbReference>
<organism evidence="2 3">
    <name type="scientific">Luteolibacter soli</name>
    <dbReference type="NCBI Taxonomy" id="3135280"/>
    <lineage>
        <taxon>Bacteria</taxon>
        <taxon>Pseudomonadati</taxon>
        <taxon>Verrucomicrobiota</taxon>
        <taxon>Verrucomicrobiia</taxon>
        <taxon>Verrucomicrobiales</taxon>
        <taxon>Verrucomicrobiaceae</taxon>
        <taxon>Luteolibacter</taxon>
    </lineage>
</organism>
<reference evidence="2 3" key="1">
    <citation type="submission" date="2024-04" db="EMBL/GenBank/DDBJ databases">
        <title>Luteolibacter sp. isolated from soil.</title>
        <authorList>
            <person name="An J."/>
        </authorList>
    </citation>
    <scope>NUCLEOTIDE SEQUENCE [LARGE SCALE GENOMIC DNA]</scope>
    <source>
        <strain evidence="2 3">Y139</strain>
    </source>
</reference>
<keyword evidence="3" id="KW-1185">Reference proteome</keyword>
<dbReference type="RefSeq" id="WP_341407025.1">
    <property type="nucleotide sequence ID" value="NZ_JBBUKT010000010.1"/>
</dbReference>
<accession>A0ABU9AZT0</accession>